<proteinExistence type="predicted"/>
<sequence>MIFNKNNNGSEEFRFITGNSYLNNDFGLLVNDIKIETRELCKIIGKDIYNLAEYYYQGKTDDPDYSELVELIQTPIAFKVVLNMCRKNDVTHEDTGRKVKIDKNYESIPWQWQLDKDDQLQLESYYRAIDILIEYLDDSEIEIWHNSEEKKRTESLIMRNAVLFDQVYPIDRSGRMFLLLLPFIKEAERVHIEPALGEETYSQLLKKDELTDQQKKLLEYVYPPIALISMSLAIRRMPLGLIPQGVVRNYSSSSQTMDASEPASLDEIKQISDMLMDDALEMIDDMKKKKNGSGIYPLMPNNDPRNKYMMV</sequence>
<dbReference type="InterPro" id="IPR046558">
    <property type="entry name" value="DUF6712"/>
</dbReference>
<dbReference type="OrthoDB" id="1273109at2"/>
<gene>
    <name evidence="1" type="ORF">E2605_18530</name>
</gene>
<organism evidence="1 2">
    <name type="scientific">Dysgonomonas capnocytophagoides</name>
    <dbReference type="NCBI Taxonomy" id="45254"/>
    <lineage>
        <taxon>Bacteria</taxon>
        <taxon>Pseudomonadati</taxon>
        <taxon>Bacteroidota</taxon>
        <taxon>Bacteroidia</taxon>
        <taxon>Bacteroidales</taxon>
        <taxon>Dysgonomonadaceae</taxon>
        <taxon>Dysgonomonas</taxon>
    </lineage>
</organism>
<dbReference type="EMBL" id="SOML01000017">
    <property type="protein sequence ID" value="TFD92558.1"/>
    <property type="molecule type" value="Genomic_DNA"/>
</dbReference>
<reference evidence="1 2" key="1">
    <citation type="submission" date="2019-03" db="EMBL/GenBank/DDBJ databases">
        <title>San Antonio Military Medical Center submission to MRSN (WRAIR), pending publication.</title>
        <authorList>
            <person name="Blyth D.M."/>
            <person name="Mccarthy S.L."/>
            <person name="Schall S.E."/>
            <person name="Stam J.A."/>
            <person name="Ong A.C."/>
            <person name="Mcgann P.T."/>
        </authorList>
    </citation>
    <scope>NUCLEOTIDE SEQUENCE [LARGE SCALE GENOMIC DNA]</scope>
    <source>
        <strain evidence="1 2">MRSN571793</strain>
    </source>
</reference>
<name>A0A4Y8KTR5_9BACT</name>
<dbReference type="RefSeq" id="WP_134437516.1">
    <property type="nucleotide sequence ID" value="NZ_SOML01000017.1"/>
</dbReference>
<protein>
    <submittedName>
        <fullName evidence="1">Uncharacterized protein</fullName>
    </submittedName>
</protein>
<evidence type="ECO:0000313" key="1">
    <source>
        <dbReference type="EMBL" id="TFD92558.1"/>
    </source>
</evidence>
<evidence type="ECO:0000313" key="2">
    <source>
        <dbReference type="Proteomes" id="UP000297861"/>
    </source>
</evidence>
<comment type="caution">
    <text evidence="1">The sequence shown here is derived from an EMBL/GenBank/DDBJ whole genome shotgun (WGS) entry which is preliminary data.</text>
</comment>
<dbReference type="Pfam" id="PF20459">
    <property type="entry name" value="DUF6712"/>
    <property type="match status" value="2"/>
</dbReference>
<dbReference type="AlphaFoldDB" id="A0A4Y8KTR5"/>
<keyword evidence="2" id="KW-1185">Reference proteome</keyword>
<accession>A0A4Y8KTR5</accession>
<dbReference type="Proteomes" id="UP000297861">
    <property type="component" value="Unassembled WGS sequence"/>
</dbReference>